<reference evidence="1 2" key="1">
    <citation type="journal article" date="2015" name="Genome Announc.">
        <title>Expanding the biotechnology potential of lactobacilli through comparative genomics of 213 strains and associated genera.</title>
        <authorList>
            <person name="Sun Z."/>
            <person name="Harris H.M."/>
            <person name="McCann A."/>
            <person name="Guo C."/>
            <person name="Argimon S."/>
            <person name="Zhang W."/>
            <person name="Yang X."/>
            <person name="Jeffery I.B."/>
            <person name="Cooney J.C."/>
            <person name="Kagawa T.F."/>
            <person name="Liu W."/>
            <person name="Song Y."/>
            <person name="Salvetti E."/>
            <person name="Wrobel A."/>
            <person name="Rasinkangas P."/>
            <person name="Parkhill J."/>
            <person name="Rea M.C."/>
            <person name="O'Sullivan O."/>
            <person name="Ritari J."/>
            <person name="Douillard F.P."/>
            <person name="Paul Ross R."/>
            <person name="Yang R."/>
            <person name="Briner A.E."/>
            <person name="Felis G.E."/>
            <person name="de Vos W.M."/>
            <person name="Barrangou R."/>
            <person name="Klaenhammer T.R."/>
            <person name="Caufield P.W."/>
            <person name="Cui Y."/>
            <person name="Zhang H."/>
            <person name="O'Toole P.W."/>
        </authorList>
    </citation>
    <scope>NUCLEOTIDE SEQUENCE [LARGE SCALE GENOMIC DNA]</scope>
    <source>
        <strain evidence="1 2">DSM 20605</strain>
    </source>
</reference>
<dbReference type="Pfam" id="PF09391">
    <property type="entry name" value="DUF2000"/>
    <property type="match status" value="1"/>
</dbReference>
<protein>
    <recommendedName>
        <fullName evidence="3">DUF2000 domain-containing protein</fullName>
    </recommendedName>
</protein>
<evidence type="ECO:0000313" key="2">
    <source>
        <dbReference type="Proteomes" id="UP000051576"/>
    </source>
</evidence>
<dbReference type="RefSeq" id="WP_010579776.1">
    <property type="nucleotide sequence ID" value="NZ_AHYZ01000036.1"/>
</dbReference>
<dbReference type="PROSITE" id="PS51257">
    <property type="entry name" value="PROKAR_LIPOPROTEIN"/>
    <property type="match status" value="1"/>
</dbReference>
<dbReference type="PATRIC" id="fig|1133569.4.peg.1157"/>
<dbReference type="InterPro" id="IPR018988">
    <property type="entry name" value="DUF2000"/>
</dbReference>
<accession>A0A0R2CF12</accession>
<proteinExistence type="predicted"/>
<dbReference type="eggNOG" id="COG4954">
    <property type="taxonomic scope" value="Bacteria"/>
</dbReference>
<name>A0A0R2CF12_9LACO</name>
<dbReference type="Gene3D" id="3.40.1490.10">
    <property type="entry name" value="Bit1"/>
    <property type="match status" value="1"/>
</dbReference>
<dbReference type="Proteomes" id="UP000051576">
    <property type="component" value="Unassembled WGS sequence"/>
</dbReference>
<dbReference type="InterPro" id="IPR017021">
    <property type="entry name" value="UCP033763"/>
</dbReference>
<evidence type="ECO:0000313" key="1">
    <source>
        <dbReference type="EMBL" id="KRM88596.1"/>
    </source>
</evidence>
<gene>
    <name evidence="1" type="ORF">FD21_GL001028</name>
</gene>
<organism evidence="1 2">
    <name type="scientific">Liquorilactobacillus vini DSM 20605</name>
    <dbReference type="NCBI Taxonomy" id="1133569"/>
    <lineage>
        <taxon>Bacteria</taxon>
        <taxon>Bacillati</taxon>
        <taxon>Bacillota</taxon>
        <taxon>Bacilli</taxon>
        <taxon>Lactobacillales</taxon>
        <taxon>Lactobacillaceae</taxon>
        <taxon>Liquorilactobacillus</taxon>
    </lineage>
</organism>
<sequence>MNFKCVMVVDDQLPIGMIANTVSILGCALGKRHPEINGEDLQNLDKQFFPGLIKLPVPVLAANSDQLRELKESITKDELEVISFTDAAQQAPTYEDYRQALVNKTDQQLKFLGLCIFGKIKRVNHYTGNLPTLK</sequence>
<dbReference type="SUPFAM" id="SSF102462">
    <property type="entry name" value="Peptidyl-tRNA hydrolase II"/>
    <property type="match status" value="1"/>
</dbReference>
<dbReference type="PIRSF" id="PIRSF033736">
    <property type="entry name" value="UCP033763"/>
    <property type="match status" value="1"/>
</dbReference>
<dbReference type="EMBL" id="AYYX01000028">
    <property type="protein sequence ID" value="KRM88596.1"/>
    <property type="molecule type" value="Genomic_DNA"/>
</dbReference>
<dbReference type="STRING" id="1133569.FD21_GL001028"/>
<evidence type="ECO:0008006" key="3">
    <source>
        <dbReference type="Google" id="ProtNLM"/>
    </source>
</evidence>
<keyword evidence="2" id="KW-1185">Reference proteome</keyword>
<comment type="caution">
    <text evidence="1">The sequence shown here is derived from an EMBL/GenBank/DDBJ whole genome shotgun (WGS) entry which is preliminary data.</text>
</comment>
<dbReference type="InterPro" id="IPR023476">
    <property type="entry name" value="Pep_tRNA_hydro_II_dom_sf"/>
</dbReference>
<dbReference type="AlphaFoldDB" id="A0A0R2CF12"/>
<dbReference type="OrthoDB" id="1045582at2"/>